<feature type="binding site" evidence="9">
    <location>
        <position position="44"/>
    </location>
    <ligand>
        <name>substrate</name>
    </ligand>
</feature>
<evidence type="ECO:0000256" key="8">
    <source>
        <dbReference type="ARBA" id="ARBA00029346"/>
    </source>
</evidence>
<dbReference type="Proteomes" id="UP000663903">
    <property type="component" value="Chromosome"/>
</dbReference>
<feature type="binding site" evidence="9">
    <location>
        <position position="90"/>
    </location>
    <ligand>
        <name>substrate</name>
    </ligand>
</feature>
<dbReference type="PRINTS" id="PR01020">
    <property type="entry name" value="LPSBIOSNTHSS"/>
</dbReference>
<keyword evidence="1 9" id="KW-0963">Cytoplasm</keyword>
<evidence type="ECO:0000256" key="5">
    <source>
        <dbReference type="ARBA" id="ARBA00022840"/>
    </source>
</evidence>
<evidence type="ECO:0000256" key="3">
    <source>
        <dbReference type="ARBA" id="ARBA00022695"/>
    </source>
</evidence>
<keyword evidence="4 9" id="KW-0547">Nucleotide-binding</keyword>
<reference evidence="11" key="1">
    <citation type="submission" date="2021-03" db="EMBL/GenBank/DDBJ databases">
        <title>Ottowia sp. 27C isolated from the cloaca of a Giant Asian pond turtle (Heosemys grandis).</title>
        <authorList>
            <person name="Spergser J."/>
            <person name="Busse H.-J."/>
        </authorList>
    </citation>
    <scope>NUCLEOTIDE SEQUENCE</scope>
    <source>
        <strain evidence="11">27C</strain>
    </source>
</reference>
<evidence type="ECO:0000256" key="1">
    <source>
        <dbReference type="ARBA" id="ARBA00022490"/>
    </source>
</evidence>
<evidence type="ECO:0000256" key="2">
    <source>
        <dbReference type="ARBA" id="ARBA00022679"/>
    </source>
</evidence>
<feature type="binding site" evidence="9">
    <location>
        <begin position="126"/>
        <end position="132"/>
    </location>
    <ligand>
        <name>ATP</name>
        <dbReference type="ChEBI" id="CHEBI:30616"/>
    </ligand>
</feature>
<keyword evidence="2 9" id="KW-0808">Transferase</keyword>
<feature type="domain" description="Cytidyltransferase-like" evidence="10">
    <location>
        <begin position="8"/>
        <end position="136"/>
    </location>
</feature>
<dbReference type="PANTHER" id="PTHR21342">
    <property type="entry name" value="PHOSPHOPANTETHEINE ADENYLYLTRANSFERASE"/>
    <property type="match status" value="1"/>
</dbReference>
<dbReference type="InterPro" id="IPR004821">
    <property type="entry name" value="Cyt_trans-like"/>
</dbReference>
<dbReference type="KEGG" id="otd:J1M35_07445"/>
<feature type="binding site" evidence="9">
    <location>
        <position position="101"/>
    </location>
    <ligand>
        <name>ATP</name>
        <dbReference type="ChEBI" id="CHEBI:30616"/>
    </ligand>
</feature>
<feature type="binding site" evidence="9">
    <location>
        <position position="20"/>
    </location>
    <ligand>
        <name>ATP</name>
        <dbReference type="ChEBI" id="CHEBI:30616"/>
    </ligand>
</feature>
<dbReference type="HAMAP" id="MF_00151">
    <property type="entry name" value="PPAT_bact"/>
    <property type="match status" value="1"/>
</dbReference>
<dbReference type="NCBIfam" id="TIGR01510">
    <property type="entry name" value="coaD_prev_kdtB"/>
    <property type="match status" value="1"/>
</dbReference>
<evidence type="ECO:0000259" key="10">
    <source>
        <dbReference type="Pfam" id="PF01467"/>
    </source>
</evidence>
<accession>A0A975H4A8</accession>
<comment type="similarity">
    <text evidence="9">Belongs to the bacterial CoaD family.</text>
</comment>
<keyword evidence="3 9" id="KW-0548">Nucleotidyltransferase</keyword>
<comment type="pathway">
    <text evidence="9">Cofactor biosynthesis; coenzyme A biosynthesis; CoA from (R)-pantothenate: step 4/5.</text>
</comment>
<sequence length="171" mass="18441">MSRHVIAVYPGTFDPITLGHEDIVRRAAGLFDEVVIAVATAHHKKTLFTLDERLALARDAASRHGNVSVAPFDGLVRDFVVARGGKVMVRGVRGVTDFDYEFQLAGMNRNLAPDVETILMTPAAALQSVSSTLIREISQLGGDVAPYVSTAVLARLMEKRSATALQRNPSA</sequence>
<comment type="subcellular location">
    <subcellularLocation>
        <location evidence="9">Cytoplasm</location>
    </subcellularLocation>
</comment>
<feature type="site" description="Transition state stabilizer" evidence="9">
    <location>
        <position position="20"/>
    </location>
</feature>
<evidence type="ECO:0000313" key="12">
    <source>
        <dbReference type="Proteomes" id="UP000663903"/>
    </source>
</evidence>
<evidence type="ECO:0000313" key="11">
    <source>
        <dbReference type="EMBL" id="QTD46698.1"/>
    </source>
</evidence>
<comment type="function">
    <text evidence="9">Reversibly transfers an adenylyl group from ATP to 4'-phosphopantetheine, yielding dephospho-CoA (dPCoA) and pyrophosphate.</text>
</comment>
<evidence type="ECO:0000256" key="4">
    <source>
        <dbReference type="ARBA" id="ARBA00022741"/>
    </source>
</evidence>
<dbReference type="Pfam" id="PF01467">
    <property type="entry name" value="CTP_transf_like"/>
    <property type="match status" value="1"/>
</dbReference>
<organism evidence="11 12">
    <name type="scientific">Ottowia testudinis</name>
    <dbReference type="NCBI Taxonomy" id="2816950"/>
    <lineage>
        <taxon>Bacteria</taxon>
        <taxon>Pseudomonadati</taxon>
        <taxon>Pseudomonadota</taxon>
        <taxon>Betaproteobacteria</taxon>
        <taxon>Burkholderiales</taxon>
        <taxon>Comamonadaceae</taxon>
        <taxon>Ottowia</taxon>
    </lineage>
</organism>
<evidence type="ECO:0000256" key="9">
    <source>
        <dbReference type="HAMAP-Rule" id="MF_00151"/>
    </source>
</evidence>
<proteinExistence type="inferred from homology"/>
<feature type="binding site" evidence="9">
    <location>
        <begin position="91"/>
        <end position="93"/>
    </location>
    <ligand>
        <name>ATP</name>
        <dbReference type="ChEBI" id="CHEBI:30616"/>
    </ligand>
</feature>
<keyword evidence="7 9" id="KW-0173">Coenzyme A biosynthesis</keyword>
<dbReference type="GO" id="GO:0005524">
    <property type="term" value="F:ATP binding"/>
    <property type="evidence" value="ECO:0007669"/>
    <property type="project" value="UniProtKB-KW"/>
</dbReference>
<dbReference type="RefSeq" id="WP_208010597.1">
    <property type="nucleotide sequence ID" value="NZ_CP071796.1"/>
</dbReference>
<dbReference type="GO" id="GO:0004595">
    <property type="term" value="F:pantetheine-phosphate adenylyltransferase activity"/>
    <property type="evidence" value="ECO:0007669"/>
    <property type="project" value="UniProtKB-UniRule"/>
</dbReference>
<dbReference type="GO" id="GO:0015937">
    <property type="term" value="P:coenzyme A biosynthetic process"/>
    <property type="evidence" value="ECO:0007669"/>
    <property type="project" value="UniProtKB-UniRule"/>
</dbReference>
<evidence type="ECO:0000256" key="6">
    <source>
        <dbReference type="ARBA" id="ARBA00022842"/>
    </source>
</evidence>
<name>A0A975H4A8_9BURK</name>
<dbReference type="Gene3D" id="3.40.50.620">
    <property type="entry name" value="HUPs"/>
    <property type="match status" value="1"/>
</dbReference>
<comment type="cofactor">
    <cofactor evidence="9">
        <name>Mg(2+)</name>
        <dbReference type="ChEBI" id="CHEBI:18420"/>
    </cofactor>
</comment>
<dbReference type="EC" id="2.7.7.3" evidence="9"/>
<dbReference type="GO" id="GO:0005737">
    <property type="term" value="C:cytoplasm"/>
    <property type="evidence" value="ECO:0007669"/>
    <property type="project" value="UniProtKB-SubCell"/>
</dbReference>
<protein>
    <recommendedName>
        <fullName evidence="9">Phosphopantetheine adenylyltransferase</fullName>
        <ecNumber evidence="9">2.7.7.3</ecNumber>
    </recommendedName>
    <alternativeName>
        <fullName evidence="9">Dephospho-CoA pyrophosphorylase</fullName>
    </alternativeName>
    <alternativeName>
        <fullName evidence="9">Pantetheine-phosphate adenylyltransferase</fullName>
        <shortName evidence="9">PPAT</shortName>
    </alternativeName>
</protein>
<keyword evidence="5 9" id="KW-0067">ATP-binding</keyword>
<dbReference type="NCBIfam" id="TIGR00125">
    <property type="entry name" value="cyt_tran_rel"/>
    <property type="match status" value="1"/>
</dbReference>
<dbReference type="EMBL" id="CP071796">
    <property type="protein sequence ID" value="QTD46698.1"/>
    <property type="molecule type" value="Genomic_DNA"/>
</dbReference>
<feature type="binding site" evidence="9">
    <location>
        <position position="12"/>
    </location>
    <ligand>
        <name>substrate</name>
    </ligand>
</feature>
<dbReference type="AlphaFoldDB" id="A0A975H4A8"/>
<dbReference type="SUPFAM" id="SSF52374">
    <property type="entry name" value="Nucleotidylyl transferase"/>
    <property type="match status" value="1"/>
</dbReference>
<dbReference type="InterPro" id="IPR014729">
    <property type="entry name" value="Rossmann-like_a/b/a_fold"/>
</dbReference>
<feature type="binding site" evidence="9">
    <location>
        <begin position="12"/>
        <end position="13"/>
    </location>
    <ligand>
        <name>ATP</name>
        <dbReference type="ChEBI" id="CHEBI:30616"/>
    </ligand>
</feature>
<evidence type="ECO:0000256" key="7">
    <source>
        <dbReference type="ARBA" id="ARBA00022993"/>
    </source>
</evidence>
<dbReference type="CDD" id="cd02163">
    <property type="entry name" value="PPAT"/>
    <property type="match status" value="1"/>
</dbReference>
<comment type="catalytic activity">
    <reaction evidence="8 9">
        <text>(R)-4'-phosphopantetheine + ATP + H(+) = 3'-dephospho-CoA + diphosphate</text>
        <dbReference type="Rhea" id="RHEA:19801"/>
        <dbReference type="ChEBI" id="CHEBI:15378"/>
        <dbReference type="ChEBI" id="CHEBI:30616"/>
        <dbReference type="ChEBI" id="CHEBI:33019"/>
        <dbReference type="ChEBI" id="CHEBI:57328"/>
        <dbReference type="ChEBI" id="CHEBI:61723"/>
        <dbReference type="EC" id="2.7.7.3"/>
    </reaction>
</comment>
<comment type="subunit">
    <text evidence="9">Homohexamer.</text>
</comment>
<feature type="binding site" evidence="9">
    <location>
        <position position="76"/>
    </location>
    <ligand>
        <name>substrate</name>
    </ligand>
</feature>
<keyword evidence="12" id="KW-1185">Reference proteome</keyword>
<dbReference type="PANTHER" id="PTHR21342:SF1">
    <property type="entry name" value="PHOSPHOPANTETHEINE ADENYLYLTRANSFERASE"/>
    <property type="match status" value="1"/>
</dbReference>
<gene>
    <name evidence="9 11" type="primary">coaD</name>
    <name evidence="11" type="ORF">J1M35_07445</name>
</gene>
<dbReference type="InterPro" id="IPR001980">
    <property type="entry name" value="PPAT"/>
</dbReference>
<keyword evidence="6 9" id="KW-0460">Magnesium</keyword>